<sequence>MPVGRSGEIAFCRRCGGFYVVPGLSVLEACFELSGRSKCMQRAPLLEPAPRGLTMNDREGHRLDGLAWKRESLDGDLRAAGRRREAYGSQPQYPMGMARAGDMNINSSSSSNSGANISSSSNGFRRFAPAAHASSADVDRGFGALRSGSAQKPTGWSSSQSVSYPVASAASAAAAGGGTAAAAMQQQRKGHSAAPAACPAARGSFSGIRRQPQAAEAAAPAAAAAAGQQYRGRVSAKGPTSPVHAEPTSRQPSSPGDACNGFAALRRDNSSSKASQDTPGGPEDPAGPRREGVGAPAGAPTTPRGTPGGAPGNSPGTASGSSPAGAPEGPPALVWKPRRALTREEELRRSVKSLLNKLTIEKFSVISEKIANILEGSLENNEEVRLIVDAMIDKAVTEPDWSEMYADLCQLLQWRSVAPYGDPETIRKTAFMLSLLTRIQEEFEAMPSVLQPRVCGSAEEQQQEEARLKRRVLGVVKLIGELFHRKLLGFKVVNDVVVELVMRSEQPDEHLVECFLQLIATVGYFIDQNPKLKVVLDSWFGRLRELQSKSCYSKRIKCVIQDTIDMRRAEWRKKIHKERAKALDALHDQLETEEVLGGAVHAAQYGNIIVVGERTNLNGQYLDYLKDQENKYQERVKNRLAAAAARGSATMNK</sequence>
<dbReference type="Gene3D" id="1.25.40.180">
    <property type="match status" value="1"/>
</dbReference>
<dbReference type="RefSeq" id="XP_013228675.1">
    <property type="nucleotide sequence ID" value="XM_013373221.1"/>
</dbReference>
<dbReference type="EMBL" id="HG673782">
    <property type="protein sequence ID" value="CDJ37837.1"/>
    <property type="molecule type" value="Genomic_DNA"/>
</dbReference>
<dbReference type="AlphaFoldDB" id="U6KNK5"/>
<organism evidence="6 7">
    <name type="scientific">Eimeria tenella</name>
    <name type="common">Coccidian parasite</name>
    <dbReference type="NCBI Taxonomy" id="5802"/>
    <lineage>
        <taxon>Eukaryota</taxon>
        <taxon>Sar</taxon>
        <taxon>Alveolata</taxon>
        <taxon>Apicomplexa</taxon>
        <taxon>Conoidasida</taxon>
        <taxon>Coccidia</taxon>
        <taxon>Eucoccidiorida</taxon>
        <taxon>Eimeriorina</taxon>
        <taxon>Eimeriidae</taxon>
        <taxon>Eimeria</taxon>
    </lineage>
</organism>
<dbReference type="InterPro" id="IPR003890">
    <property type="entry name" value="MIF4G-like_typ-3"/>
</dbReference>
<dbReference type="GeneID" id="25254208"/>
<dbReference type="OMA" id="KCVIQDT"/>
<dbReference type="PANTHER" id="PTHR23253">
    <property type="entry name" value="EUKARYOTIC TRANSLATION INITIATION FACTOR 4 GAMMA"/>
    <property type="match status" value="1"/>
</dbReference>
<dbReference type="Proteomes" id="UP000030747">
    <property type="component" value="Unassembled WGS sequence"/>
</dbReference>
<reference evidence="6" key="1">
    <citation type="submission" date="2013-10" db="EMBL/GenBank/DDBJ databases">
        <title>Genomic analysis of the causative agents of coccidiosis in chickens.</title>
        <authorList>
            <person name="Reid A.J."/>
            <person name="Blake D."/>
            <person name="Billington K."/>
            <person name="Browne H."/>
            <person name="Dunn M."/>
            <person name="Hung S."/>
            <person name="Kawahara F."/>
            <person name="Miranda-Saavedra D."/>
            <person name="Mourier T."/>
            <person name="Nagra H."/>
            <person name="Otto T.D."/>
            <person name="Rawlings N."/>
            <person name="Sanchez A."/>
            <person name="Sanders M."/>
            <person name="Subramaniam C."/>
            <person name="Tay Y."/>
            <person name="Dear P."/>
            <person name="Doerig C."/>
            <person name="Gruber A."/>
            <person name="Parkinson J."/>
            <person name="Shirley M."/>
            <person name="Wan K.L."/>
            <person name="Berriman M."/>
            <person name="Tomley F."/>
            <person name="Pain A."/>
        </authorList>
    </citation>
    <scope>NUCLEOTIDE SEQUENCE [LARGE SCALE GENOMIC DNA]</scope>
    <source>
        <strain evidence="6">Houghton</strain>
    </source>
</reference>
<feature type="region of interest" description="Disordered" evidence="4">
    <location>
        <begin position="229"/>
        <end position="334"/>
    </location>
</feature>
<keyword evidence="3" id="KW-0648">Protein biosynthesis</keyword>
<keyword evidence="2" id="KW-0396">Initiation factor</keyword>
<dbReference type="Pfam" id="PF02854">
    <property type="entry name" value="MIF4G"/>
    <property type="match status" value="1"/>
</dbReference>
<feature type="compositionally biased region" description="Low complexity" evidence="4">
    <location>
        <begin position="294"/>
        <end position="305"/>
    </location>
</feature>
<feature type="compositionally biased region" description="Low complexity" evidence="4">
    <location>
        <begin position="104"/>
        <end position="120"/>
    </location>
</feature>
<dbReference type="GO" id="GO:0003729">
    <property type="term" value="F:mRNA binding"/>
    <property type="evidence" value="ECO:0007669"/>
    <property type="project" value="TreeGrafter"/>
</dbReference>
<dbReference type="InterPro" id="IPR016024">
    <property type="entry name" value="ARM-type_fold"/>
</dbReference>
<dbReference type="VEuPathDB" id="ToxoDB:ETH2_0522800"/>
<dbReference type="SUPFAM" id="SSF48371">
    <property type="entry name" value="ARM repeat"/>
    <property type="match status" value="1"/>
</dbReference>
<evidence type="ECO:0000256" key="2">
    <source>
        <dbReference type="ARBA" id="ARBA00022540"/>
    </source>
</evidence>
<evidence type="ECO:0000313" key="6">
    <source>
        <dbReference type="EMBL" id="CDJ37837.1"/>
    </source>
</evidence>
<gene>
    <name evidence="6" type="ORF">ETH_00025490</name>
</gene>
<evidence type="ECO:0000256" key="1">
    <source>
        <dbReference type="ARBA" id="ARBA00005775"/>
    </source>
</evidence>
<evidence type="ECO:0000259" key="5">
    <source>
        <dbReference type="SMART" id="SM00543"/>
    </source>
</evidence>
<accession>U6KNK5</accession>
<evidence type="ECO:0000256" key="3">
    <source>
        <dbReference type="ARBA" id="ARBA00022917"/>
    </source>
</evidence>
<name>U6KNK5_EIMTE</name>
<comment type="similarity">
    <text evidence="1">Belongs to the eukaryotic initiation factor 4G family.</text>
</comment>
<dbReference type="GO" id="GO:0003743">
    <property type="term" value="F:translation initiation factor activity"/>
    <property type="evidence" value="ECO:0007669"/>
    <property type="project" value="UniProtKB-KW"/>
</dbReference>
<keyword evidence="7" id="KW-1185">Reference proteome</keyword>
<feature type="domain" description="MIF4G" evidence="5">
    <location>
        <begin position="348"/>
        <end position="570"/>
    </location>
</feature>
<evidence type="ECO:0000313" key="7">
    <source>
        <dbReference type="Proteomes" id="UP000030747"/>
    </source>
</evidence>
<dbReference type="SMART" id="SM00543">
    <property type="entry name" value="MIF4G"/>
    <property type="match status" value="1"/>
</dbReference>
<dbReference type="VEuPathDB" id="ToxoDB:ETH_00025490"/>
<reference evidence="6" key="2">
    <citation type="submission" date="2013-10" db="EMBL/GenBank/DDBJ databases">
        <authorList>
            <person name="Aslett M."/>
        </authorList>
    </citation>
    <scope>NUCLEOTIDE SEQUENCE [LARGE SCALE GENOMIC DNA]</scope>
    <source>
        <strain evidence="6">Houghton</strain>
    </source>
</reference>
<dbReference type="GO" id="GO:0016281">
    <property type="term" value="C:eukaryotic translation initiation factor 4F complex"/>
    <property type="evidence" value="ECO:0007669"/>
    <property type="project" value="TreeGrafter"/>
</dbReference>
<feature type="compositionally biased region" description="Low complexity" evidence="4">
    <location>
        <begin position="312"/>
        <end position="327"/>
    </location>
</feature>
<evidence type="ECO:0000256" key="4">
    <source>
        <dbReference type="SAM" id="MobiDB-lite"/>
    </source>
</evidence>
<feature type="region of interest" description="Disordered" evidence="4">
    <location>
        <begin position="101"/>
        <end position="120"/>
    </location>
</feature>
<dbReference type="PANTHER" id="PTHR23253:SF9">
    <property type="entry name" value="EUKARYOTIC TRANSLATION INITIATION FACTOR 4 GAMMA 2"/>
    <property type="match status" value="1"/>
</dbReference>
<protein>
    <submittedName>
        <fullName evidence="6">Eukaryotic translation intiation factor, putative</fullName>
    </submittedName>
</protein>
<proteinExistence type="inferred from homology"/>
<dbReference type="OrthoDB" id="347287at2759"/>